<accession>A0A8J9UGX3</accession>
<feature type="non-terminal residue" evidence="2">
    <location>
        <position position="373"/>
    </location>
</feature>
<proteinExistence type="predicted"/>
<protein>
    <submittedName>
        <fullName evidence="2">Uncharacterized protein</fullName>
    </submittedName>
</protein>
<keyword evidence="3" id="KW-1185">Reference proteome</keyword>
<dbReference type="OrthoDB" id="8195095at2759"/>
<feature type="compositionally biased region" description="Polar residues" evidence="1">
    <location>
        <begin position="281"/>
        <end position="294"/>
    </location>
</feature>
<sequence length="373" mass="42809">MNSTISNDLNREHLAFETAQCLKNIHANTKNITTLHKELLEINLSLQVPKKLWKYSVKNNKMSESPKTPQKRKSHSRNVYVSITEANNNGKPQISKQQSAKNFIAWYKSKIDNDRQSLSSYLSDEIVLEWFGRTIKTRKKVSSFVKNDIQCSRHDFISVESIDRIQTRHEKFQRTNDTTFVSPLQSPELEISQRQKTSKRKLESVCLSPQWAEGCGPDEENEPIEKKKKTKHNLNHNNSKFKDVSQNVIGNKGDGMTDKTKSKHSSITPPNKECGQGDCLPSTSGTNPESSTETIDIQLPKLTVECNGYIEFTRTRNNRSTDSMKWDRRCKVQISYSEDPLNVGEYIIWALQYSDENKCRRNLLAAFEEAVSD</sequence>
<gene>
    <name evidence="2" type="ORF">BINO364_LOCUS5411</name>
</gene>
<organism evidence="2 3">
    <name type="scientific">Brenthis ino</name>
    <name type="common">lesser marbled fritillary</name>
    <dbReference type="NCBI Taxonomy" id="405034"/>
    <lineage>
        <taxon>Eukaryota</taxon>
        <taxon>Metazoa</taxon>
        <taxon>Ecdysozoa</taxon>
        <taxon>Arthropoda</taxon>
        <taxon>Hexapoda</taxon>
        <taxon>Insecta</taxon>
        <taxon>Pterygota</taxon>
        <taxon>Neoptera</taxon>
        <taxon>Endopterygota</taxon>
        <taxon>Lepidoptera</taxon>
        <taxon>Glossata</taxon>
        <taxon>Ditrysia</taxon>
        <taxon>Papilionoidea</taxon>
        <taxon>Nymphalidae</taxon>
        <taxon>Heliconiinae</taxon>
        <taxon>Argynnini</taxon>
        <taxon>Brenthis</taxon>
    </lineage>
</organism>
<name>A0A8J9UGX3_9NEOP</name>
<evidence type="ECO:0000313" key="2">
    <source>
        <dbReference type="EMBL" id="CAH0719014.1"/>
    </source>
</evidence>
<evidence type="ECO:0000256" key="1">
    <source>
        <dbReference type="SAM" id="MobiDB-lite"/>
    </source>
</evidence>
<dbReference type="Proteomes" id="UP000838878">
    <property type="component" value="Chromosome 13"/>
</dbReference>
<evidence type="ECO:0000313" key="3">
    <source>
        <dbReference type="Proteomes" id="UP000838878"/>
    </source>
</evidence>
<dbReference type="AlphaFoldDB" id="A0A8J9UGX3"/>
<dbReference type="EMBL" id="OV170233">
    <property type="protein sequence ID" value="CAH0719014.1"/>
    <property type="molecule type" value="Genomic_DNA"/>
</dbReference>
<feature type="region of interest" description="Disordered" evidence="1">
    <location>
        <begin position="212"/>
        <end position="294"/>
    </location>
</feature>
<reference evidence="2" key="1">
    <citation type="submission" date="2021-12" db="EMBL/GenBank/DDBJ databases">
        <authorList>
            <person name="Martin H S."/>
        </authorList>
    </citation>
    <scope>NUCLEOTIDE SEQUENCE</scope>
</reference>